<organism evidence="1 2">
    <name type="scientific">Microcystis aeruginosa (strain NIES-843 / IAM M-2473)</name>
    <dbReference type="NCBI Taxonomy" id="449447"/>
    <lineage>
        <taxon>Bacteria</taxon>
        <taxon>Bacillati</taxon>
        <taxon>Cyanobacteriota</taxon>
        <taxon>Cyanophyceae</taxon>
        <taxon>Oscillatoriophycideae</taxon>
        <taxon>Chroococcales</taxon>
        <taxon>Microcystaceae</taxon>
        <taxon>Microcystis</taxon>
    </lineage>
</organism>
<gene>
    <name evidence="1" type="ordered locus">MAE_30920</name>
</gene>
<dbReference type="HOGENOM" id="CLU_209764_0_0_3"/>
<dbReference type="PaxDb" id="449447-MAE_30920"/>
<dbReference type="EMBL" id="AP009552">
    <property type="protein sequence ID" value="BAG02914.1"/>
    <property type="molecule type" value="Genomic_DNA"/>
</dbReference>
<name>B0JKX5_MICAN</name>
<dbReference type="AlphaFoldDB" id="B0JKX5"/>
<dbReference type="KEGG" id="mar:MAE_30920"/>
<proteinExistence type="predicted"/>
<reference evidence="1 2" key="1">
    <citation type="journal article" date="2007" name="DNA Res.">
        <title>Complete genomic structure of the bloom-forming toxic cyanobacterium Microcystis aeruginosa NIES-843.</title>
        <authorList>
            <person name="Kaneko T."/>
            <person name="Nakajima N."/>
            <person name="Okamoto S."/>
            <person name="Suzuki I."/>
            <person name="Tanabe Y."/>
            <person name="Tamaoki M."/>
            <person name="Nakamura Y."/>
            <person name="Kasai F."/>
            <person name="Watanabe A."/>
            <person name="Kawashima K."/>
            <person name="Kishida Y."/>
            <person name="Ono A."/>
            <person name="Shimizu Y."/>
            <person name="Takahashi C."/>
            <person name="Minami C."/>
            <person name="Fujishiro T."/>
            <person name="Kohara M."/>
            <person name="Katoh M."/>
            <person name="Nakazaki N."/>
            <person name="Nakayama S."/>
            <person name="Yamada M."/>
            <person name="Tabata S."/>
            <person name="Watanabe M.M."/>
        </authorList>
    </citation>
    <scope>NUCLEOTIDE SEQUENCE [LARGE SCALE GENOMIC DNA]</scope>
    <source>
        <strain evidence="2">NIES-843 / IAM M-247</strain>
    </source>
</reference>
<dbReference type="Proteomes" id="UP000001510">
    <property type="component" value="Chromosome"/>
</dbReference>
<protein>
    <submittedName>
        <fullName evidence="1">Uncharacterized protein</fullName>
    </submittedName>
</protein>
<evidence type="ECO:0000313" key="2">
    <source>
        <dbReference type="Proteomes" id="UP000001510"/>
    </source>
</evidence>
<evidence type="ECO:0000313" key="1">
    <source>
        <dbReference type="EMBL" id="BAG02914.1"/>
    </source>
</evidence>
<keyword evidence="2" id="KW-1185">Reference proteome</keyword>
<sequence length="56" mass="6589">MFQSLIGFKINWNPFKLAMLFRERLFQSLIGFKINWNLSMDCPQGRAVDVSIPNRV</sequence>
<dbReference type="EnsemblBacteria" id="BAG02914">
    <property type="protein sequence ID" value="BAG02914"/>
    <property type="gene ID" value="MAE_30920"/>
</dbReference>
<accession>B0JKX5</accession>